<name>A0AAV6V8Y6_9ARAC</name>
<dbReference type="Proteomes" id="UP000827092">
    <property type="component" value="Unassembled WGS sequence"/>
</dbReference>
<comment type="caution">
    <text evidence="1">The sequence shown here is derived from an EMBL/GenBank/DDBJ whole genome shotgun (WGS) entry which is preliminary data.</text>
</comment>
<sequence length="100" mass="11006">MPEEVVVERKKSIIYSTNVNVQETSAKSFCTSLNTRLYPLEISISDLPPDIAENKMDGAVNDNSDRVKSSATNVPKTLIPETKTLILVTGFSASETDSQW</sequence>
<proteinExistence type="predicted"/>
<protein>
    <submittedName>
        <fullName evidence="1">Uncharacterized protein</fullName>
    </submittedName>
</protein>
<gene>
    <name evidence="1" type="ORF">JTE90_017948</name>
</gene>
<reference evidence="1 2" key="1">
    <citation type="journal article" date="2022" name="Nat. Ecol. Evol.">
        <title>A masculinizing supergene underlies an exaggerated male reproductive morph in a spider.</title>
        <authorList>
            <person name="Hendrickx F."/>
            <person name="De Corte Z."/>
            <person name="Sonet G."/>
            <person name="Van Belleghem S.M."/>
            <person name="Kostlbacher S."/>
            <person name="Vangestel C."/>
        </authorList>
    </citation>
    <scope>NUCLEOTIDE SEQUENCE [LARGE SCALE GENOMIC DNA]</scope>
    <source>
        <strain evidence="1">W744_W776</strain>
    </source>
</reference>
<organism evidence="1 2">
    <name type="scientific">Oedothorax gibbosus</name>
    <dbReference type="NCBI Taxonomy" id="931172"/>
    <lineage>
        <taxon>Eukaryota</taxon>
        <taxon>Metazoa</taxon>
        <taxon>Ecdysozoa</taxon>
        <taxon>Arthropoda</taxon>
        <taxon>Chelicerata</taxon>
        <taxon>Arachnida</taxon>
        <taxon>Araneae</taxon>
        <taxon>Araneomorphae</taxon>
        <taxon>Entelegynae</taxon>
        <taxon>Araneoidea</taxon>
        <taxon>Linyphiidae</taxon>
        <taxon>Erigoninae</taxon>
        <taxon>Oedothorax</taxon>
    </lineage>
</organism>
<evidence type="ECO:0000313" key="1">
    <source>
        <dbReference type="EMBL" id="KAG8192414.1"/>
    </source>
</evidence>
<evidence type="ECO:0000313" key="2">
    <source>
        <dbReference type="Proteomes" id="UP000827092"/>
    </source>
</evidence>
<keyword evidence="2" id="KW-1185">Reference proteome</keyword>
<dbReference type="AlphaFoldDB" id="A0AAV6V8Y6"/>
<accession>A0AAV6V8Y6</accession>
<dbReference type="EMBL" id="JAFNEN010000139">
    <property type="protein sequence ID" value="KAG8192414.1"/>
    <property type="molecule type" value="Genomic_DNA"/>
</dbReference>